<proteinExistence type="predicted"/>
<dbReference type="Proteomes" id="UP000007755">
    <property type="component" value="Unassembled WGS sequence"/>
</dbReference>
<organism evidence="2">
    <name type="scientific">Acromyrmex echinatior</name>
    <name type="common">Panamanian leafcutter ant</name>
    <name type="synonym">Acromyrmex octospinosus echinatior</name>
    <dbReference type="NCBI Taxonomy" id="103372"/>
    <lineage>
        <taxon>Eukaryota</taxon>
        <taxon>Metazoa</taxon>
        <taxon>Ecdysozoa</taxon>
        <taxon>Arthropoda</taxon>
        <taxon>Hexapoda</taxon>
        <taxon>Insecta</taxon>
        <taxon>Pterygota</taxon>
        <taxon>Neoptera</taxon>
        <taxon>Endopterygota</taxon>
        <taxon>Hymenoptera</taxon>
        <taxon>Apocrita</taxon>
        <taxon>Aculeata</taxon>
        <taxon>Formicoidea</taxon>
        <taxon>Formicidae</taxon>
        <taxon>Myrmicinae</taxon>
        <taxon>Acromyrmex</taxon>
    </lineage>
</organism>
<dbReference type="AlphaFoldDB" id="F4WLV8"/>
<gene>
    <name evidence="1" type="ORF">G5I_06739</name>
</gene>
<sequence length="126" mass="13470">MGQEGQERRGEKSMALLMQAIIFHYIASSSRETISLKALRNLRGSRSPLAGWVVDKLAGRPTGRLVGSRSPLAGWLDGYTYTLSHRCQQAGSTVLLSNQTARLPFANRLGCAGDHALDGEGGGTKG</sequence>
<evidence type="ECO:0000313" key="2">
    <source>
        <dbReference type="Proteomes" id="UP000007755"/>
    </source>
</evidence>
<reference evidence="1" key="1">
    <citation type="submission" date="2011-02" db="EMBL/GenBank/DDBJ databases">
        <title>The genome of the leaf-cutting ant Acromyrmex echinatior suggests key adaptations to social evolution and fungus farming.</title>
        <authorList>
            <person name="Nygaard S."/>
            <person name="Zhang G."/>
        </authorList>
    </citation>
    <scope>NUCLEOTIDE SEQUENCE</scope>
</reference>
<dbReference type="EMBL" id="GL888216">
    <property type="protein sequence ID" value="EGI64840.1"/>
    <property type="molecule type" value="Genomic_DNA"/>
</dbReference>
<name>F4WLV8_ACREC</name>
<dbReference type="InParanoid" id="F4WLV8"/>
<keyword evidence="2" id="KW-1185">Reference proteome</keyword>
<protein>
    <submittedName>
        <fullName evidence="1">Uncharacterized protein</fullName>
    </submittedName>
</protein>
<evidence type="ECO:0000313" key="1">
    <source>
        <dbReference type="EMBL" id="EGI64840.1"/>
    </source>
</evidence>
<accession>F4WLV8</accession>